<feature type="compositionally biased region" description="Basic and acidic residues" evidence="2">
    <location>
        <begin position="8"/>
        <end position="17"/>
    </location>
</feature>
<proteinExistence type="predicted"/>
<dbReference type="RefSeq" id="WP_221032597.1">
    <property type="nucleotide sequence ID" value="NZ_CP139781.1"/>
</dbReference>
<reference evidence="3 4" key="1">
    <citation type="submission" date="2023-12" db="EMBL/GenBank/DDBJ databases">
        <title>Description of an unclassified Opitutus bacterium of Verrucomicrobiota.</title>
        <authorList>
            <person name="Zhang D.-F."/>
        </authorList>
    </citation>
    <scope>NUCLEOTIDE SEQUENCE [LARGE SCALE GENOMIC DNA]</scope>
    <source>
        <strain evidence="3 4">WL0086</strain>
    </source>
</reference>
<sequence length="447" mass="51363">MIQPFENSCHHVEDTKSVQEVSSGSRGKTHSDSWLKKVYRPKYRTEGRLQETANYSVKIQFSRRRETFPLNTANRAAAARKAKRIWASLVANGWEETLKEFKLQAIYVAPTFETVGDYLDFLEANHFYTPEALFRNVTKFFTALRSIVADEGKPKRMKKRRSKLKQANQALRAVKLSDLSPQRVESWKGRYLAERSGTPIEELRAKHTLDSYIRASKAMFGVKIRKRLANVGITLPEPVPFANTSFVSRGRSAFRYRSRIDPALLTKQAVEEFQDEKPELLKIFLLALHLGLRRNEIDKLMWSQFDFPRRILHIETTQYAQLKSEGSEDDLTLEPELAQYFESEFKRAGGIFVISCGRMPKRTGGWDAYRAQPFLTELCDWLRSKGVDAQKPIHTLRKEFGKLITEKLGLFAASLALRHSSPTVTATYYADDRREKTTGLGKLLRLG</sequence>
<gene>
    <name evidence="3" type="ORF">K1X11_013280</name>
</gene>
<name>A0ABZ1C3I9_9BACT</name>
<evidence type="ECO:0000256" key="2">
    <source>
        <dbReference type="SAM" id="MobiDB-lite"/>
    </source>
</evidence>
<dbReference type="Proteomes" id="UP000738431">
    <property type="component" value="Chromosome"/>
</dbReference>
<keyword evidence="4" id="KW-1185">Reference proteome</keyword>
<evidence type="ECO:0000313" key="4">
    <source>
        <dbReference type="Proteomes" id="UP000738431"/>
    </source>
</evidence>
<feature type="region of interest" description="Disordered" evidence="2">
    <location>
        <begin position="1"/>
        <end position="31"/>
    </location>
</feature>
<dbReference type="InterPro" id="IPR013762">
    <property type="entry name" value="Integrase-like_cat_sf"/>
</dbReference>
<dbReference type="InterPro" id="IPR011010">
    <property type="entry name" value="DNA_brk_join_enz"/>
</dbReference>
<dbReference type="SUPFAM" id="SSF56349">
    <property type="entry name" value="DNA breaking-rejoining enzymes"/>
    <property type="match status" value="1"/>
</dbReference>
<evidence type="ECO:0008006" key="5">
    <source>
        <dbReference type="Google" id="ProtNLM"/>
    </source>
</evidence>
<keyword evidence="1" id="KW-0233">DNA recombination</keyword>
<evidence type="ECO:0000313" key="3">
    <source>
        <dbReference type="EMBL" id="WRQ85778.1"/>
    </source>
</evidence>
<evidence type="ECO:0000256" key="1">
    <source>
        <dbReference type="ARBA" id="ARBA00023172"/>
    </source>
</evidence>
<dbReference type="EMBL" id="CP139781">
    <property type="protein sequence ID" value="WRQ85778.1"/>
    <property type="molecule type" value="Genomic_DNA"/>
</dbReference>
<dbReference type="Gene3D" id="1.10.443.10">
    <property type="entry name" value="Intergrase catalytic core"/>
    <property type="match status" value="1"/>
</dbReference>
<organism evidence="3 4">
    <name type="scientific">Actomonas aquatica</name>
    <dbReference type="NCBI Taxonomy" id="2866162"/>
    <lineage>
        <taxon>Bacteria</taxon>
        <taxon>Pseudomonadati</taxon>
        <taxon>Verrucomicrobiota</taxon>
        <taxon>Opitutia</taxon>
        <taxon>Opitutales</taxon>
        <taxon>Opitutaceae</taxon>
        <taxon>Actomonas</taxon>
    </lineage>
</organism>
<protein>
    <recommendedName>
        <fullName evidence="5">Tyr recombinase domain-containing protein</fullName>
    </recommendedName>
</protein>
<accession>A0ABZ1C3I9</accession>